<feature type="region of interest" description="Disordered" evidence="1">
    <location>
        <begin position="1"/>
        <end position="30"/>
    </location>
</feature>
<keyword evidence="3" id="KW-1185">Reference proteome</keyword>
<evidence type="ECO:0000313" key="2">
    <source>
        <dbReference type="EMBL" id="KAF2139320.1"/>
    </source>
</evidence>
<gene>
    <name evidence="2" type="ORF">K452DRAFT_75245</name>
</gene>
<dbReference type="GeneID" id="54304606"/>
<reference evidence="2" key="1">
    <citation type="journal article" date="2020" name="Stud. Mycol.">
        <title>101 Dothideomycetes genomes: a test case for predicting lifestyles and emergence of pathogens.</title>
        <authorList>
            <person name="Haridas S."/>
            <person name="Albert R."/>
            <person name="Binder M."/>
            <person name="Bloem J."/>
            <person name="Labutti K."/>
            <person name="Salamov A."/>
            <person name="Andreopoulos B."/>
            <person name="Baker S."/>
            <person name="Barry K."/>
            <person name="Bills G."/>
            <person name="Bluhm B."/>
            <person name="Cannon C."/>
            <person name="Castanera R."/>
            <person name="Culley D."/>
            <person name="Daum C."/>
            <person name="Ezra D."/>
            <person name="Gonzalez J."/>
            <person name="Henrissat B."/>
            <person name="Kuo A."/>
            <person name="Liang C."/>
            <person name="Lipzen A."/>
            <person name="Lutzoni F."/>
            <person name="Magnuson J."/>
            <person name="Mondo S."/>
            <person name="Nolan M."/>
            <person name="Ohm R."/>
            <person name="Pangilinan J."/>
            <person name="Park H.-J."/>
            <person name="Ramirez L."/>
            <person name="Alfaro M."/>
            <person name="Sun H."/>
            <person name="Tritt A."/>
            <person name="Yoshinaga Y."/>
            <person name="Zwiers L.-H."/>
            <person name="Turgeon B."/>
            <person name="Goodwin S."/>
            <person name="Spatafora J."/>
            <person name="Crous P."/>
            <person name="Grigoriev I."/>
        </authorList>
    </citation>
    <scope>NUCLEOTIDE SEQUENCE</scope>
    <source>
        <strain evidence="2">CBS 121167</strain>
    </source>
</reference>
<accession>A0A6A6B5M3</accession>
<dbReference type="EMBL" id="ML995493">
    <property type="protein sequence ID" value="KAF2139320.1"/>
    <property type="molecule type" value="Genomic_DNA"/>
</dbReference>
<sequence>MSSNAPAPPQQQAVQPPPPPPPPDSDAVGSLFSQFTANPYFNAVGALFLAPTSRRPDDRRSGLRSSSSRQCCTFGAARPQTRRPPVPSPHAGRA</sequence>
<feature type="region of interest" description="Disordered" evidence="1">
    <location>
        <begin position="52"/>
        <end position="94"/>
    </location>
</feature>
<organism evidence="2 3">
    <name type="scientific">Aplosporella prunicola CBS 121167</name>
    <dbReference type="NCBI Taxonomy" id="1176127"/>
    <lineage>
        <taxon>Eukaryota</taxon>
        <taxon>Fungi</taxon>
        <taxon>Dikarya</taxon>
        <taxon>Ascomycota</taxon>
        <taxon>Pezizomycotina</taxon>
        <taxon>Dothideomycetes</taxon>
        <taxon>Dothideomycetes incertae sedis</taxon>
        <taxon>Botryosphaeriales</taxon>
        <taxon>Aplosporellaceae</taxon>
        <taxon>Aplosporella</taxon>
    </lineage>
</organism>
<dbReference type="Proteomes" id="UP000799438">
    <property type="component" value="Unassembled WGS sequence"/>
</dbReference>
<feature type="compositionally biased region" description="Pro residues" evidence="1">
    <location>
        <begin position="15"/>
        <end position="24"/>
    </location>
</feature>
<dbReference type="RefSeq" id="XP_033395033.1">
    <property type="nucleotide sequence ID" value="XM_033547099.1"/>
</dbReference>
<protein>
    <submittedName>
        <fullName evidence="2">Uncharacterized protein</fullName>
    </submittedName>
</protein>
<evidence type="ECO:0000313" key="3">
    <source>
        <dbReference type="Proteomes" id="UP000799438"/>
    </source>
</evidence>
<proteinExistence type="predicted"/>
<dbReference type="AlphaFoldDB" id="A0A6A6B5M3"/>
<name>A0A6A6B5M3_9PEZI</name>
<evidence type="ECO:0000256" key="1">
    <source>
        <dbReference type="SAM" id="MobiDB-lite"/>
    </source>
</evidence>